<dbReference type="EMBL" id="JALJOR010000013">
    <property type="protein sequence ID" value="KAK9806843.1"/>
    <property type="molecule type" value="Genomic_DNA"/>
</dbReference>
<evidence type="ECO:0000313" key="8">
    <source>
        <dbReference type="Proteomes" id="UP001489004"/>
    </source>
</evidence>
<dbReference type="PANTHER" id="PTHR11266:SF17">
    <property type="entry name" value="PROTEIN MPV17"/>
    <property type="match status" value="1"/>
</dbReference>
<dbReference type="Proteomes" id="UP001489004">
    <property type="component" value="Unassembled WGS sequence"/>
</dbReference>
<accession>A0AAW1PFE1</accession>
<evidence type="ECO:0000256" key="6">
    <source>
        <dbReference type="RuleBase" id="RU363053"/>
    </source>
</evidence>
<dbReference type="GO" id="GO:0005737">
    <property type="term" value="C:cytoplasm"/>
    <property type="evidence" value="ECO:0007669"/>
    <property type="project" value="TreeGrafter"/>
</dbReference>
<sequence length="217" mass="24310">MEGGTLNVFRTLRLGCYGVTLDGPLGHFWYKLLDRYVYPNDQKCTAAVLIKTAADQLVWAPVMTCVFFAVLKSLEGHPELIMDTIQDKLLKTLIANYVLWPLAHFINFRFVPSEHRILYNNAVAVVWNAYLSTLSHQPTIDVDQLLGIINNAQDVLSDWVPDVPESLAQQLGIPTQQIFDQLLPGAELPSIPPLTIPKQFTLGPSPKNIFGWLNIGK</sequence>
<keyword evidence="8" id="KW-1185">Reference proteome</keyword>
<evidence type="ECO:0000313" key="7">
    <source>
        <dbReference type="EMBL" id="KAK9806843.1"/>
    </source>
</evidence>
<evidence type="ECO:0000256" key="2">
    <source>
        <dbReference type="ARBA" id="ARBA00006824"/>
    </source>
</evidence>
<keyword evidence="4" id="KW-1133">Transmembrane helix</keyword>
<dbReference type="Pfam" id="PF04117">
    <property type="entry name" value="Mpv17_PMP22"/>
    <property type="match status" value="1"/>
</dbReference>
<dbReference type="PANTHER" id="PTHR11266">
    <property type="entry name" value="PEROXISOMAL MEMBRANE PROTEIN 2, PXMP2 MPV17"/>
    <property type="match status" value="1"/>
</dbReference>
<gene>
    <name evidence="7" type="ORF">WJX72_004676</name>
</gene>
<keyword evidence="3" id="KW-0812">Transmembrane</keyword>
<dbReference type="AlphaFoldDB" id="A0AAW1PFE1"/>
<reference evidence="7 8" key="1">
    <citation type="journal article" date="2024" name="Nat. Commun.">
        <title>Phylogenomics reveals the evolutionary origins of lichenization in chlorophyte algae.</title>
        <authorList>
            <person name="Puginier C."/>
            <person name="Libourel C."/>
            <person name="Otte J."/>
            <person name="Skaloud P."/>
            <person name="Haon M."/>
            <person name="Grisel S."/>
            <person name="Petersen M."/>
            <person name="Berrin J.G."/>
            <person name="Delaux P.M."/>
            <person name="Dal Grande F."/>
            <person name="Keller J."/>
        </authorList>
    </citation>
    <scope>NUCLEOTIDE SEQUENCE [LARGE SCALE GENOMIC DNA]</scope>
    <source>
        <strain evidence="7 8">SAG 2043</strain>
    </source>
</reference>
<protein>
    <submittedName>
        <fullName evidence="7">Uncharacterized protein</fullName>
    </submittedName>
</protein>
<organism evidence="7 8">
    <name type="scientific">[Myrmecia] bisecta</name>
    <dbReference type="NCBI Taxonomy" id="41462"/>
    <lineage>
        <taxon>Eukaryota</taxon>
        <taxon>Viridiplantae</taxon>
        <taxon>Chlorophyta</taxon>
        <taxon>core chlorophytes</taxon>
        <taxon>Trebouxiophyceae</taxon>
        <taxon>Trebouxiales</taxon>
        <taxon>Trebouxiaceae</taxon>
        <taxon>Myrmecia</taxon>
    </lineage>
</organism>
<name>A0AAW1PFE1_9CHLO</name>
<dbReference type="InterPro" id="IPR007248">
    <property type="entry name" value="Mpv17_PMP22"/>
</dbReference>
<comment type="subcellular location">
    <subcellularLocation>
        <location evidence="1">Membrane</location>
        <topology evidence="1">Multi-pass membrane protein</topology>
    </subcellularLocation>
</comment>
<evidence type="ECO:0000256" key="4">
    <source>
        <dbReference type="ARBA" id="ARBA00022989"/>
    </source>
</evidence>
<proteinExistence type="inferred from homology"/>
<comment type="caution">
    <text evidence="7">The sequence shown here is derived from an EMBL/GenBank/DDBJ whole genome shotgun (WGS) entry which is preliminary data.</text>
</comment>
<evidence type="ECO:0000256" key="3">
    <source>
        <dbReference type="ARBA" id="ARBA00022692"/>
    </source>
</evidence>
<evidence type="ECO:0000256" key="5">
    <source>
        <dbReference type="ARBA" id="ARBA00023136"/>
    </source>
</evidence>
<evidence type="ECO:0000256" key="1">
    <source>
        <dbReference type="ARBA" id="ARBA00004141"/>
    </source>
</evidence>
<dbReference type="GO" id="GO:0016020">
    <property type="term" value="C:membrane"/>
    <property type="evidence" value="ECO:0007669"/>
    <property type="project" value="UniProtKB-SubCell"/>
</dbReference>
<comment type="similarity">
    <text evidence="2 6">Belongs to the peroxisomal membrane protein PXMP2/4 family.</text>
</comment>
<keyword evidence="5" id="KW-0472">Membrane</keyword>